<feature type="transmembrane region" description="Helical" evidence="2">
    <location>
        <begin position="20"/>
        <end position="45"/>
    </location>
</feature>
<name>A0A916JYU9_9MICO</name>
<gene>
    <name evidence="3" type="ORF">LEUCIP111803_02034</name>
</gene>
<evidence type="ECO:0000313" key="4">
    <source>
        <dbReference type="Proteomes" id="UP000693892"/>
    </source>
</evidence>
<dbReference type="AlphaFoldDB" id="A0A916JYU9"/>
<sequence length="365" mass="38368">MRRADRSGRRRNRSVAGMTSGVFGGGVIFVVAALLWAAVLVPSWVRRREFKAAERNAVRLQRTLRVLAETAEVPTEVRVEATAREALAHERLLRTAQRQQEAERRGRLAEARAARVRAEMQAQRMQRTHVAVRRAARLRRPVVRRLRALAALCAVLAVAGALVGAGFLAAGQGAVVLVVSGLVLAAAIGALVLMAPGRVKLMEIPAERPTVAPARVEPVAEAPVSDSGTDEAAAAHAAAQAAAAAQIDRARAMARARAARAVAPEMRNRPESILLAQAEAQARAPRAASTAASAPAPAPISARTPAPISDVPAAAPAPSKVTAADAQHARQRAAAERLRRMGVVGDTSDGSLDLDAVLRSRRNAG</sequence>
<feature type="region of interest" description="Disordered" evidence="1">
    <location>
        <begin position="285"/>
        <end position="335"/>
    </location>
</feature>
<reference evidence="3" key="1">
    <citation type="submission" date="2021-06" db="EMBL/GenBank/DDBJ databases">
        <authorList>
            <person name="Criscuolo A."/>
        </authorList>
    </citation>
    <scope>NUCLEOTIDE SEQUENCE</scope>
    <source>
        <strain evidence="3">CIP111803</strain>
    </source>
</reference>
<feature type="transmembrane region" description="Helical" evidence="2">
    <location>
        <begin position="146"/>
        <end position="168"/>
    </location>
</feature>
<keyword evidence="2" id="KW-0812">Transmembrane</keyword>
<organism evidence="3 4">
    <name type="scientific">Leucobacter soli</name>
    <dbReference type="NCBI Taxonomy" id="2812850"/>
    <lineage>
        <taxon>Bacteria</taxon>
        <taxon>Bacillati</taxon>
        <taxon>Actinomycetota</taxon>
        <taxon>Actinomycetes</taxon>
        <taxon>Micrococcales</taxon>
        <taxon>Microbacteriaceae</taxon>
        <taxon>Leucobacter</taxon>
    </lineage>
</organism>
<keyword evidence="2" id="KW-0472">Membrane</keyword>
<evidence type="ECO:0008006" key="5">
    <source>
        <dbReference type="Google" id="ProtNLM"/>
    </source>
</evidence>
<protein>
    <recommendedName>
        <fullName evidence="5">Large exoprotein</fullName>
    </recommendedName>
</protein>
<dbReference type="EMBL" id="CAJVAP010000025">
    <property type="protein sequence ID" value="CAG7616860.1"/>
    <property type="molecule type" value="Genomic_DNA"/>
</dbReference>
<evidence type="ECO:0000256" key="1">
    <source>
        <dbReference type="SAM" id="MobiDB-lite"/>
    </source>
</evidence>
<feature type="compositionally biased region" description="Low complexity" evidence="1">
    <location>
        <begin position="285"/>
        <end position="326"/>
    </location>
</feature>
<dbReference type="Proteomes" id="UP000693892">
    <property type="component" value="Unassembled WGS sequence"/>
</dbReference>
<accession>A0A916JYU9</accession>
<comment type="caution">
    <text evidence="3">The sequence shown here is derived from an EMBL/GenBank/DDBJ whole genome shotgun (WGS) entry which is preliminary data.</text>
</comment>
<keyword evidence="2" id="KW-1133">Transmembrane helix</keyword>
<proteinExistence type="predicted"/>
<keyword evidence="4" id="KW-1185">Reference proteome</keyword>
<evidence type="ECO:0000256" key="2">
    <source>
        <dbReference type="SAM" id="Phobius"/>
    </source>
</evidence>
<evidence type="ECO:0000313" key="3">
    <source>
        <dbReference type="EMBL" id="CAG7616860.1"/>
    </source>
</evidence>
<feature type="transmembrane region" description="Helical" evidence="2">
    <location>
        <begin position="174"/>
        <end position="195"/>
    </location>
</feature>